<name>A0ABU0HTL6_9HYPH</name>
<gene>
    <name evidence="1" type="ORF">QO012_000146</name>
</gene>
<dbReference type="EMBL" id="JAUSVP010000001">
    <property type="protein sequence ID" value="MDQ0445668.1"/>
    <property type="molecule type" value="Genomic_DNA"/>
</dbReference>
<dbReference type="RefSeq" id="WP_283207281.1">
    <property type="nucleotide sequence ID" value="NZ_BPQE01000023.1"/>
</dbReference>
<sequence length="44" mass="4385">MSVRGTGALAIPKLSAVIGVTTPMTTKATATLFNAVASSFVCSL</sequence>
<keyword evidence="2" id="KW-1185">Reference proteome</keyword>
<organism evidence="1 2">
    <name type="scientific">Methylobacterium aerolatum</name>
    <dbReference type="NCBI Taxonomy" id="418708"/>
    <lineage>
        <taxon>Bacteria</taxon>
        <taxon>Pseudomonadati</taxon>
        <taxon>Pseudomonadota</taxon>
        <taxon>Alphaproteobacteria</taxon>
        <taxon>Hyphomicrobiales</taxon>
        <taxon>Methylobacteriaceae</taxon>
        <taxon>Methylobacterium</taxon>
    </lineage>
</organism>
<proteinExistence type="predicted"/>
<evidence type="ECO:0000313" key="1">
    <source>
        <dbReference type="EMBL" id="MDQ0445668.1"/>
    </source>
</evidence>
<evidence type="ECO:0000313" key="2">
    <source>
        <dbReference type="Proteomes" id="UP001231124"/>
    </source>
</evidence>
<reference evidence="1 2" key="1">
    <citation type="submission" date="2023-07" db="EMBL/GenBank/DDBJ databases">
        <title>Genomic Encyclopedia of Type Strains, Phase IV (KMG-IV): sequencing the most valuable type-strain genomes for metagenomic binning, comparative biology and taxonomic classification.</title>
        <authorList>
            <person name="Goeker M."/>
        </authorList>
    </citation>
    <scope>NUCLEOTIDE SEQUENCE [LARGE SCALE GENOMIC DNA]</scope>
    <source>
        <strain evidence="1 2">DSM 19013</strain>
    </source>
</reference>
<protein>
    <submittedName>
        <fullName evidence="1">Uncharacterized protein</fullName>
    </submittedName>
</protein>
<dbReference type="Proteomes" id="UP001231124">
    <property type="component" value="Unassembled WGS sequence"/>
</dbReference>
<accession>A0ABU0HTL6</accession>
<comment type="caution">
    <text evidence="1">The sequence shown here is derived from an EMBL/GenBank/DDBJ whole genome shotgun (WGS) entry which is preliminary data.</text>
</comment>